<dbReference type="PANTHER" id="PTHR30404:SF0">
    <property type="entry name" value="N-ACETYLMURAMOYL-L-ALANINE AMIDASE AMIC"/>
    <property type="match status" value="1"/>
</dbReference>
<keyword evidence="3" id="KW-0812">Transmembrane</keyword>
<reference evidence="5" key="2">
    <citation type="submission" date="2021-04" db="EMBL/GenBank/DDBJ databases">
        <authorList>
            <person name="Gilroy R."/>
        </authorList>
    </citation>
    <scope>NUCLEOTIDE SEQUENCE</scope>
    <source>
        <strain evidence="5">3436</strain>
    </source>
</reference>
<proteinExistence type="predicted"/>
<evidence type="ECO:0000259" key="4">
    <source>
        <dbReference type="SMART" id="SM00646"/>
    </source>
</evidence>
<sequence length="322" mass="33986">MAKGKVVFYQEPPRDASPARSRRAGTAPARSVYTGAARRRRRRRRAHPLGGLLFALAALLLTSTVVYVLWYTHPSTQARLRGETAALDLPDDGDATALEAALPAGEGGIVVAIDPGHGGVNPSIGAEDYGSESGGLRESEITLATARALCDLLEADGRFAPMLTADGTAYIKPSDRGAAAKAAGAQLLVSIHLNYDGNGTTNGFECYAAPPALSTNAESLRFGEIVAQGFSRLGLELRGANGVRYLYYENGDNKRIYETTDNSVHADHTFTVLETCGCPAVLCEEGFISHSGDMALLSGETGCAAAAQVYYEAICSFFSLSE</sequence>
<feature type="region of interest" description="Disordered" evidence="2">
    <location>
        <begin position="1"/>
        <end position="42"/>
    </location>
</feature>
<dbReference type="PANTHER" id="PTHR30404">
    <property type="entry name" value="N-ACETYLMURAMOYL-L-ALANINE AMIDASE"/>
    <property type="match status" value="1"/>
</dbReference>
<evidence type="ECO:0000256" key="3">
    <source>
        <dbReference type="SAM" id="Phobius"/>
    </source>
</evidence>
<dbReference type="CDD" id="cd02696">
    <property type="entry name" value="MurNAc-LAA"/>
    <property type="match status" value="1"/>
</dbReference>
<dbReference type="Pfam" id="PF01520">
    <property type="entry name" value="Amidase_3"/>
    <property type="match status" value="1"/>
</dbReference>
<dbReference type="InterPro" id="IPR002508">
    <property type="entry name" value="MurNAc-LAA_cat"/>
</dbReference>
<comment type="caution">
    <text evidence="5">The sequence shown here is derived from an EMBL/GenBank/DDBJ whole genome shotgun (WGS) entry which is preliminary data.</text>
</comment>
<keyword evidence="3" id="KW-0472">Membrane</keyword>
<name>A0A9D2JG69_9FIRM</name>
<accession>A0A9D2JG69</accession>
<evidence type="ECO:0000313" key="6">
    <source>
        <dbReference type="Proteomes" id="UP000824031"/>
    </source>
</evidence>
<gene>
    <name evidence="5" type="ORF">H9810_08190</name>
</gene>
<dbReference type="AlphaFoldDB" id="A0A9D2JG69"/>
<dbReference type="Proteomes" id="UP000824031">
    <property type="component" value="Unassembled WGS sequence"/>
</dbReference>
<dbReference type="EMBL" id="DXBO01000122">
    <property type="protein sequence ID" value="HIZ48681.1"/>
    <property type="molecule type" value="Genomic_DNA"/>
</dbReference>
<reference evidence="5" key="1">
    <citation type="journal article" date="2021" name="PeerJ">
        <title>Extensive microbial diversity within the chicken gut microbiome revealed by metagenomics and culture.</title>
        <authorList>
            <person name="Gilroy R."/>
            <person name="Ravi A."/>
            <person name="Getino M."/>
            <person name="Pursley I."/>
            <person name="Horton D.L."/>
            <person name="Alikhan N.F."/>
            <person name="Baker D."/>
            <person name="Gharbi K."/>
            <person name="Hall N."/>
            <person name="Watson M."/>
            <person name="Adriaenssens E.M."/>
            <person name="Foster-Nyarko E."/>
            <person name="Jarju S."/>
            <person name="Secka A."/>
            <person name="Antonio M."/>
            <person name="Oren A."/>
            <person name="Chaudhuri R.R."/>
            <person name="La Ragione R."/>
            <person name="Hildebrand F."/>
            <person name="Pallen M.J."/>
        </authorList>
    </citation>
    <scope>NUCLEOTIDE SEQUENCE</scope>
    <source>
        <strain evidence="5">3436</strain>
    </source>
</reference>
<evidence type="ECO:0000313" key="5">
    <source>
        <dbReference type="EMBL" id="HIZ48681.1"/>
    </source>
</evidence>
<feature type="domain" description="MurNAc-LAA" evidence="4">
    <location>
        <begin position="177"/>
        <end position="315"/>
    </location>
</feature>
<evidence type="ECO:0000256" key="2">
    <source>
        <dbReference type="SAM" id="MobiDB-lite"/>
    </source>
</evidence>
<dbReference type="SMART" id="SM00646">
    <property type="entry name" value="Ami_3"/>
    <property type="match status" value="1"/>
</dbReference>
<evidence type="ECO:0000256" key="1">
    <source>
        <dbReference type="ARBA" id="ARBA00022801"/>
    </source>
</evidence>
<keyword evidence="3" id="KW-1133">Transmembrane helix</keyword>
<dbReference type="GO" id="GO:0030288">
    <property type="term" value="C:outer membrane-bounded periplasmic space"/>
    <property type="evidence" value="ECO:0007669"/>
    <property type="project" value="TreeGrafter"/>
</dbReference>
<dbReference type="SUPFAM" id="SSF53187">
    <property type="entry name" value="Zn-dependent exopeptidases"/>
    <property type="match status" value="1"/>
</dbReference>
<dbReference type="GO" id="GO:0008745">
    <property type="term" value="F:N-acetylmuramoyl-L-alanine amidase activity"/>
    <property type="evidence" value="ECO:0007669"/>
    <property type="project" value="InterPro"/>
</dbReference>
<dbReference type="InterPro" id="IPR050695">
    <property type="entry name" value="N-acetylmuramoyl_amidase_3"/>
</dbReference>
<keyword evidence="1" id="KW-0378">Hydrolase</keyword>
<dbReference type="GO" id="GO:0009253">
    <property type="term" value="P:peptidoglycan catabolic process"/>
    <property type="evidence" value="ECO:0007669"/>
    <property type="project" value="InterPro"/>
</dbReference>
<protein>
    <submittedName>
        <fullName evidence="5">N-acetylmuramoyl-L-alanine amidase</fullName>
    </submittedName>
</protein>
<feature type="transmembrane region" description="Helical" evidence="3">
    <location>
        <begin position="49"/>
        <end position="70"/>
    </location>
</feature>
<dbReference type="Gene3D" id="3.40.630.40">
    <property type="entry name" value="Zn-dependent exopeptidases"/>
    <property type="match status" value="1"/>
</dbReference>
<organism evidence="5 6">
    <name type="scientific">Candidatus Gemmiger excrementavium</name>
    <dbReference type="NCBI Taxonomy" id="2838608"/>
    <lineage>
        <taxon>Bacteria</taxon>
        <taxon>Bacillati</taxon>
        <taxon>Bacillota</taxon>
        <taxon>Clostridia</taxon>
        <taxon>Eubacteriales</taxon>
        <taxon>Gemmiger</taxon>
    </lineage>
</organism>